<evidence type="ECO:0000313" key="2">
    <source>
        <dbReference type="Proteomes" id="UP000005237"/>
    </source>
</evidence>
<dbReference type="EnsemblMetazoa" id="CJA34691.1">
    <property type="protein sequence ID" value="CJA34691.1"/>
    <property type="gene ID" value="WBGene00210538"/>
</dbReference>
<protein>
    <submittedName>
        <fullName evidence="1">Uncharacterized protein</fullName>
    </submittedName>
</protein>
<proteinExistence type="predicted"/>
<dbReference type="AlphaFoldDB" id="A0A8R1EEM7"/>
<accession>A0A8R1EEM7</accession>
<organism evidence="1 2">
    <name type="scientific">Caenorhabditis japonica</name>
    <dbReference type="NCBI Taxonomy" id="281687"/>
    <lineage>
        <taxon>Eukaryota</taxon>
        <taxon>Metazoa</taxon>
        <taxon>Ecdysozoa</taxon>
        <taxon>Nematoda</taxon>
        <taxon>Chromadorea</taxon>
        <taxon>Rhabditida</taxon>
        <taxon>Rhabditina</taxon>
        <taxon>Rhabditomorpha</taxon>
        <taxon>Rhabditoidea</taxon>
        <taxon>Rhabditidae</taxon>
        <taxon>Peloderinae</taxon>
        <taxon>Caenorhabditis</taxon>
    </lineage>
</organism>
<sequence>MVGAVTLSLSPTFVTTAKRVHLLLSRLHLHSLSLLAPFYVRTPSSFSFTLLHICQLLSWRNVGHWGARLRVFEPNLQCINILLKKLMTRV</sequence>
<reference evidence="1" key="2">
    <citation type="submission" date="2022-06" db="UniProtKB">
        <authorList>
            <consortium name="EnsemblMetazoa"/>
        </authorList>
    </citation>
    <scope>IDENTIFICATION</scope>
    <source>
        <strain evidence="1">DF5081</strain>
    </source>
</reference>
<reference evidence="2" key="1">
    <citation type="submission" date="2010-08" db="EMBL/GenBank/DDBJ databases">
        <authorList>
            <consortium name="Caenorhabditis japonica Sequencing Consortium"/>
            <person name="Wilson R.K."/>
        </authorList>
    </citation>
    <scope>NUCLEOTIDE SEQUENCE [LARGE SCALE GENOMIC DNA]</scope>
    <source>
        <strain evidence="2">DF5081</strain>
    </source>
</reference>
<keyword evidence="2" id="KW-1185">Reference proteome</keyword>
<name>A0A8R1EEM7_CAEJA</name>
<evidence type="ECO:0000313" key="1">
    <source>
        <dbReference type="EnsemblMetazoa" id="CJA34691.1"/>
    </source>
</evidence>
<dbReference type="Proteomes" id="UP000005237">
    <property type="component" value="Unassembled WGS sequence"/>
</dbReference>